<dbReference type="Pfam" id="PF14127">
    <property type="entry name" value="DUF4294"/>
    <property type="match status" value="1"/>
</dbReference>
<accession>A0A1G8X117</accession>
<protein>
    <recommendedName>
        <fullName evidence="4">DUF4294 domain-containing protein</fullName>
    </recommendedName>
</protein>
<feature type="signal peptide" evidence="1">
    <location>
        <begin position="1"/>
        <end position="19"/>
    </location>
</feature>
<dbReference type="STRING" id="1128970.SAMN04487935_2019"/>
<feature type="chain" id="PRO_5011620977" description="DUF4294 domain-containing protein" evidence="1">
    <location>
        <begin position="20"/>
        <end position="225"/>
    </location>
</feature>
<reference evidence="2 3" key="1">
    <citation type="submission" date="2016-10" db="EMBL/GenBank/DDBJ databases">
        <authorList>
            <person name="de Groot N.N."/>
        </authorList>
    </citation>
    <scope>NUCLEOTIDE SEQUENCE [LARGE SCALE GENOMIC DNA]</scope>
    <source>
        <strain evidence="2 3">CGMCC 1.10076</strain>
    </source>
</reference>
<evidence type="ECO:0000313" key="2">
    <source>
        <dbReference type="EMBL" id="SDJ84223.1"/>
    </source>
</evidence>
<name>A0A1G8X117_9FLAO</name>
<evidence type="ECO:0000256" key="1">
    <source>
        <dbReference type="SAM" id="SignalP"/>
    </source>
</evidence>
<dbReference type="InterPro" id="IPR025636">
    <property type="entry name" value="DUF4294"/>
</dbReference>
<sequence>MKIFRFVLFSLLISCVANAQVTEKDTTKMGYVLKDTDTLSNEPIELPEIIVYKEHLDPEARKQFTLLQNRVYKVYPYAKIGAEKLSALNKGMNALKTGKEKKKYFKIAENYMENEFEAQLKKLSRKQGQILVKLIYRQTGQTTFQLIKDLKSGWKAFWSNNTAKLFDINIKEKYAPYEVNEDYLIETILVRAFNRGRLVKQEAANPVDYDELSDFWEKKANELKK</sequence>
<evidence type="ECO:0008006" key="4">
    <source>
        <dbReference type="Google" id="ProtNLM"/>
    </source>
</evidence>
<dbReference type="RefSeq" id="WP_091394567.1">
    <property type="nucleotide sequence ID" value="NZ_BKAI01000005.1"/>
</dbReference>
<keyword evidence="1" id="KW-0732">Signal</keyword>
<gene>
    <name evidence="2" type="ORF">SAMN04487935_2019</name>
</gene>
<evidence type="ECO:0000313" key="3">
    <source>
        <dbReference type="Proteomes" id="UP000199580"/>
    </source>
</evidence>
<dbReference type="AlphaFoldDB" id="A0A1G8X117"/>
<organism evidence="2 3">
    <name type="scientific">Flavobacterium noncentrifugens</name>
    <dbReference type="NCBI Taxonomy" id="1128970"/>
    <lineage>
        <taxon>Bacteria</taxon>
        <taxon>Pseudomonadati</taxon>
        <taxon>Bacteroidota</taxon>
        <taxon>Flavobacteriia</taxon>
        <taxon>Flavobacteriales</taxon>
        <taxon>Flavobacteriaceae</taxon>
        <taxon>Flavobacterium</taxon>
    </lineage>
</organism>
<proteinExistence type="predicted"/>
<keyword evidence="3" id="KW-1185">Reference proteome</keyword>
<dbReference type="Proteomes" id="UP000199580">
    <property type="component" value="Unassembled WGS sequence"/>
</dbReference>
<dbReference type="EMBL" id="FNEZ01000002">
    <property type="protein sequence ID" value="SDJ84223.1"/>
    <property type="molecule type" value="Genomic_DNA"/>
</dbReference>
<dbReference type="OrthoDB" id="1491885at2"/>